<evidence type="ECO:0000256" key="1">
    <source>
        <dbReference type="SAM" id="MobiDB-lite"/>
    </source>
</evidence>
<dbReference type="InterPro" id="IPR003743">
    <property type="entry name" value="Zf-RING_7"/>
</dbReference>
<evidence type="ECO:0000259" key="2">
    <source>
        <dbReference type="Pfam" id="PF02591"/>
    </source>
</evidence>
<protein>
    <submittedName>
        <fullName evidence="3">Nucleic acid-binding protein</fullName>
    </submittedName>
</protein>
<feature type="compositionally biased region" description="Basic and acidic residues" evidence="1">
    <location>
        <begin position="137"/>
        <end position="146"/>
    </location>
</feature>
<sequence length="280" mass="32656">MVMEEVFEKLRTLQDILSQKISLEQEIEEIPKLLTTQEELLARLKKAFIEKNQEYEKARTSEAEYRNLLAEAEGAREKAEKNMDSINTQREYEALDKEIRDASEREQQYRKDLQREERILSELDEQMKQNAALIEQQEKELEDRRSGIQAEISEKGSQVKTLQKDEDKLVPGLDPEVLFKFERIIRNKMGRGIVAIKGGVCMGCHMILPAQFANTVREGEDIVFCPYCSRILFYEESEGDDQEYFSDDDAGSLADLDDMDDDEYDEDDEDDEKVSMDYEE</sequence>
<evidence type="ECO:0000313" key="4">
    <source>
        <dbReference type="Proteomes" id="UP000595917"/>
    </source>
</evidence>
<dbReference type="Proteomes" id="UP000595917">
    <property type="component" value="Chromosome"/>
</dbReference>
<dbReference type="KEGG" id="bhc:JFL75_14585"/>
<name>A0A7T7XKR3_9SPIR</name>
<dbReference type="PANTHER" id="PTHR39082">
    <property type="entry name" value="PHOSPHOLIPASE C-BETA-2-RELATED"/>
    <property type="match status" value="1"/>
</dbReference>
<keyword evidence="4" id="KW-1185">Reference proteome</keyword>
<proteinExistence type="predicted"/>
<organism evidence="3 4">
    <name type="scientific">Breznakiella homolactica</name>
    <dbReference type="NCBI Taxonomy" id="2798577"/>
    <lineage>
        <taxon>Bacteria</taxon>
        <taxon>Pseudomonadati</taxon>
        <taxon>Spirochaetota</taxon>
        <taxon>Spirochaetia</taxon>
        <taxon>Spirochaetales</taxon>
        <taxon>Breznakiellaceae</taxon>
        <taxon>Breznakiella</taxon>
    </lineage>
</organism>
<feature type="region of interest" description="Disordered" evidence="1">
    <location>
        <begin position="239"/>
        <end position="280"/>
    </location>
</feature>
<reference evidence="3" key="1">
    <citation type="submission" date="2021-01" db="EMBL/GenBank/DDBJ databases">
        <title>Description of Breznakiella homolactica.</title>
        <authorList>
            <person name="Song Y."/>
            <person name="Brune A."/>
        </authorList>
    </citation>
    <scope>NUCLEOTIDE SEQUENCE</scope>
    <source>
        <strain evidence="3">RmG30</strain>
    </source>
</reference>
<dbReference type="AlphaFoldDB" id="A0A7T7XKR3"/>
<feature type="region of interest" description="Disordered" evidence="1">
    <location>
        <begin position="137"/>
        <end position="164"/>
    </location>
</feature>
<feature type="compositionally biased region" description="Acidic residues" evidence="1">
    <location>
        <begin position="239"/>
        <end position="272"/>
    </location>
</feature>
<feature type="domain" description="C4-type zinc ribbon" evidence="2">
    <location>
        <begin position="200"/>
        <end position="232"/>
    </location>
</feature>
<dbReference type="Pfam" id="PF02591">
    <property type="entry name" value="Zn_ribbon_9"/>
    <property type="match status" value="1"/>
</dbReference>
<dbReference type="EMBL" id="CP067089">
    <property type="protein sequence ID" value="QQO08156.1"/>
    <property type="molecule type" value="Genomic_DNA"/>
</dbReference>
<dbReference type="PANTHER" id="PTHR39082:SF1">
    <property type="entry name" value="SCAVENGER RECEPTOR CLASS A MEMBER 3"/>
    <property type="match status" value="1"/>
</dbReference>
<evidence type="ECO:0000313" key="3">
    <source>
        <dbReference type="EMBL" id="QQO08156.1"/>
    </source>
</evidence>
<dbReference type="InterPro" id="IPR052376">
    <property type="entry name" value="Oxidative_Scav/Glycosyltrans"/>
</dbReference>
<gene>
    <name evidence="3" type="ORF">JFL75_14585</name>
</gene>
<accession>A0A7T7XKR3</accession>
<dbReference type="RefSeq" id="WP_215625462.1">
    <property type="nucleotide sequence ID" value="NZ_CP067089.2"/>
</dbReference>
<dbReference type="Gene3D" id="1.10.287.1490">
    <property type="match status" value="1"/>
</dbReference>